<evidence type="ECO:0000259" key="1">
    <source>
        <dbReference type="Pfam" id="PF05699"/>
    </source>
</evidence>
<protein>
    <submittedName>
        <fullName evidence="2">Zinc finger protein</fullName>
    </submittedName>
</protein>
<name>A0A2P2ICW4_9CRUS</name>
<organism evidence="2">
    <name type="scientific">Hirondellea gigas</name>
    <dbReference type="NCBI Taxonomy" id="1518452"/>
    <lineage>
        <taxon>Eukaryota</taxon>
        <taxon>Metazoa</taxon>
        <taxon>Ecdysozoa</taxon>
        <taxon>Arthropoda</taxon>
        <taxon>Crustacea</taxon>
        <taxon>Multicrustacea</taxon>
        <taxon>Malacostraca</taxon>
        <taxon>Eumalacostraca</taxon>
        <taxon>Peracarida</taxon>
        <taxon>Amphipoda</taxon>
        <taxon>Amphilochidea</taxon>
        <taxon>Lysianassida</taxon>
        <taxon>Lysianassidira</taxon>
        <taxon>Lysianassoidea</taxon>
        <taxon>Lysianassidae</taxon>
        <taxon>Hirondellea</taxon>
    </lineage>
</organism>
<dbReference type="EMBL" id="IACF01006272">
    <property type="protein sequence ID" value="LAB71855.1"/>
    <property type="molecule type" value="mRNA"/>
</dbReference>
<dbReference type="Pfam" id="PF05699">
    <property type="entry name" value="Dimer_Tnp_hAT"/>
    <property type="match status" value="1"/>
</dbReference>
<dbReference type="PANTHER" id="PTHR45913:SF22">
    <property type="entry name" value="SCAN BOX DOMAIN-CONTAINING PROTEIN"/>
    <property type="match status" value="1"/>
</dbReference>
<proteinExistence type="evidence at transcript level"/>
<feature type="domain" description="HAT C-terminal dimerisation" evidence="1">
    <location>
        <begin position="469"/>
        <end position="520"/>
    </location>
</feature>
<dbReference type="AlphaFoldDB" id="A0A2P2ICW4"/>
<dbReference type="InterPro" id="IPR012337">
    <property type="entry name" value="RNaseH-like_sf"/>
</dbReference>
<dbReference type="GO" id="GO:0046983">
    <property type="term" value="F:protein dimerization activity"/>
    <property type="evidence" value="ECO:0007669"/>
    <property type="project" value="InterPro"/>
</dbReference>
<dbReference type="PANTHER" id="PTHR45913">
    <property type="entry name" value="EPM2A-INTERACTING PROTEIN 1"/>
    <property type="match status" value="1"/>
</dbReference>
<evidence type="ECO:0000313" key="2">
    <source>
        <dbReference type="EMBL" id="LAB71855.1"/>
    </source>
</evidence>
<dbReference type="InterPro" id="IPR008906">
    <property type="entry name" value="HATC_C_dom"/>
</dbReference>
<sequence length="546" mass="62000">MKPAPLKQHLVNVHPEMREKSRNFFGLKLFSLMRVKVDATESFQQTQRNLDHASYVVALQVAKTKMTPTIGETLVKPCILESVRLVLGEGAANKMKQVSLSNDTIKIKIDEMSESIKSKVVSKLLSSPFFALQLIQSVDVANCAQLLVFSRYITDKTIEQEFLFCRLLETAKSVDVVELLNDFFKEMGLSWTNLIGVCADGAPAMLGSKSRFVSLLKRKNPAVIGTYCMIHGEALASKTIPKNLYEELADIIEVVNYMKKSATNTCLVNEICQDMDTDQTALLFNTRVRWLSKGNVLSRVFELRESIELFLDTENKVDLLSAFNKEGLEVSLAYLADIFEALHELNKKMQEQGSNVIMRNDCVNAFIAKLQLWASRARNGNLASFHRLSDILGDSDIELTLREDIIAHLENLGDEFRRYYPVVDTADISMRLTRNPFACQLDDIPENFQEEFLDLTHDSFARDEFGVRDLEVFWVNMRERCYPRLSSNALKILIPFSSTYSCESGFSDMLAIKSKSRSQFDLEGDLRWALCTTSPDIDELVYKNKV</sequence>
<reference evidence="2" key="1">
    <citation type="journal article" date="2018" name="Biosci. Biotechnol. Biochem.">
        <title>Polysaccharide hydrolase of the hadal zone amphipods Hirondellea gigas.</title>
        <authorList>
            <person name="Kobayashi H."/>
            <person name="Nagahama T."/>
            <person name="Arai W."/>
            <person name="Sasagawa Y."/>
            <person name="Umeda M."/>
            <person name="Hayashi T."/>
            <person name="Nikaido I."/>
            <person name="Watanabe H."/>
            <person name="Oguri K."/>
            <person name="Kitazato H."/>
            <person name="Fujioka K."/>
            <person name="Kido Y."/>
            <person name="Takami H."/>
        </authorList>
    </citation>
    <scope>NUCLEOTIDE SEQUENCE</scope>
    <source>
        <tissue evidence="2">Whole body</tissue>
    </source>
</reference>
<dbReference type="SUPFAM" id="SSF53098">
    <property type="entry name" value="Ribonuclease H-like"/>
    <property type="match status" value="1"/>
</dbReference>
<accession>A0A2P2ICW4</accession>